<name>A0A8T0PTI0_PANVG</name>
<proteinExistence type="predicted"/>
<comment type="caution">
    <text evidence="2">The sequence shown here is derived from an EMBL/GenBank/DDBJ whole genome shotgun (WGS) entry which is preliminary data.</text>
</comment>
<dbReference type="AlphaFoldDB" id="A0A8T0PTI0"/>
<dbReference type="EMBL" id="CM029051">
    <property type="protein sequence ID" value="KAG2562236.1"/>
    <property type="molecule type" value="Genomic_DNA"/>
</dbReference>
<dbReference type="Proteomes" id="UP000823388">
    <property type="component" value="Chromosome 8K"/>
</dbReference>
<organism evidence="2 3">
    <name type="scientific">Panicum virgatum</name>
    <name type="common">Blackwell switchgrass</name>
    <dbReference type="NCBI Taxonomy" id="38727"/>
    <lineage>
        <taxon>Eukaryota</taxon>
        <taxon>Viridiplantae</taxon>
        <taxon>Streptophyta</taxon>
        <taxon>Embryophyta</taxon>
        <taxon>Tracheophyta</taxon>
        <taxon>Spermatophyta</taxon>
        <taxon>Magnoliopsida</taxon>
        <taxon>Liliopsida</taxon>
        <taxon>Poales</taxon>
        <taxon>Poaceae</taxon>
        <taxon>PACMAD clade</taxon>
        <taxon>Panicoideae</taxon>
        <taxon>Panicodae</taxon>
        <taxon>Paniceae</taxon>
        <taxon>Panicinae</taxon>
        <taxon>Panicum</taxon>
        <taxon>Panicum sect. Hiantes</taxon>
    </lineage>
</organism>
<evidence type="ECO:0000256" key="1">
    <source>
        <dbReference type="SAM" id="Coils"/>
    </source>
</evidence>
<gene>
    <name evidence="2" type="ORF">PVAP13_8KG265900</name>
</gene>
<evidence type="ECO:0000313" key="2">
    <source>
        <dbReference type="EMBL" id="KAG2562236.1"/>
    </source>
</evidence>
<protein>
    <submittedName>
        <fullName evidence="2">Uncharacterized protein</fullName>
    </submittedName>
</protein>
<keyword evidence="3" id="KW-1185">Reference proteome</keyword>
<feature type="coiled-coil region" evidence="1">
    <location>
        <begin position="56"/>
        <end position="115"/>
    </location>
</feature>
<accession>A0A8T0PTI0</accession>
<sequence length="121" mass="13895">MMSAGSGMEMDHLPVAEEAPLGVFPLSVDRVTSAQEDLSKCRKFLSELANFDTAKFLELERLKAEQAQENQLLKQQMADLAKDNRSLQEKNKLITKKHRDEMERFKRMLKDADKQLAKTLQ</sequence>
<keyword evidence="1" id="KW-0175">Coiled coil</keyword>
<reference evidence="2" key="1">
    <citation type="submission" date="2020-05" db="EMBL/GenBank/DDBJ databases">
        <title>WGS assembly of Panicum virgatum.</title>
        <authorList>
            <person name="Lovell J.T."/>
            <person name="Jenkins J."/>
            <person name="Shu S."/>
            <person name="Juenger T.E."/>
            <person name="Schmutz J."/>
        </authorList>
    </citation>
    <scope>NUCLEOTIDE SEQUENCE</scope>
    <source>
        <strain evidence="2">AP13</strain>
    </source>
</reference>
<evidence type="ECO:0000313" key="3">
    <source>
        <dbReference type="Proteomes" id="UP000823388"/>
    </source>
</evidence>